<sequence>MIQRTASQSACVEAQSPELLTAVFRMLLRQPLYQKIQSPLAALRADAAAPARPLPDQPREADQPDDFLVRGVLDQA</sequence>
<dbReference type="Proteomes" id="UP000231366">
    <property type="component" value="Unassembled WGS sequence"/>
</dbReference>
<protein>
    <submittedName>
        <fullName evidence="2">Uncharacterized protein</fullName>
    </submittedName>
</protein>
<proteinExistence type="predicted"/>
<evidence type="ECO:0000256" key="1">
    <source>
        <dbReference type="SAM" id="MobiDB-lite"/>
    </source>
</evidence>
<dbReference type="EMBL" id="PFUI01000009">
    <property type="protein sequence ID" value="PJB30490.1"/>
    <property type="molecule type" value="Genomic_DNA"/>
</dbReference>
<feature type="region of interest" description="Disordered" evidence="1">
    <location>
        <begin position="45"/>
        <end position="65"/>
    </location>
</feature>
<accession>A0A2M8AWC1</accession>
<evidence type="ECO:0000313" key="3">
    <source>
        <dbReference type="Proteomes" id="UP000231366"/>
    </source>
</evidence>
<evidence type="ECO:0000313" key="2">
    <source>
        <dbReference type="EMBL" id="PJB30490.1"/>
    </source>
</evidence>
<feature type="non-terminal residue" evidence="2">
    <location>
        <position position="76"/>
    </location>
</feature>
<gene>
    <name evidence="2" type="ORF">CO110_00275</name>
</gene>
<reference evidence="3" key="1">
    <citation type="submission" date="2017-09" db="EMBL/GenBank/DDBJ databases">
        <title>Depth-based differentiation of microbial function through sediment-hosted aquifers and enrichment of novel symbionts in the deep terrestrial subsurface.</title>
        <authorList>
            <person name="Probst A.J."/>
            <person name="Ladd B."/>
            <person name="Jarett J.K."/>
            <person name="Geller-Mcgrath D.E."/>
            <person name="Sieber C.M.K."/>
            <person name="Emerson J.B."/>
            <person name="Anantharaman K."/>
            <person name="Thomas B.C."/>
            <person name="Malmstrom R."/>
            <person name="Stieglmeier M."/>
            <person name="Klingl A."/>
            <person name="Woyke T."/>
            <person name="Ryan C.M."/>
            <person name="Banfield J.F."/>
        </authorList>
    </citation>
    <scope>NUCLEOTIDE SEQUENCE [LARGE SCALE GENOMIC DNA]</scope>
</reference>
<name>A0A2M8AWC1_9BACT</name>
<comment type="caution">
    <text evidence="2">The sequence shown here is derived from an EMBL/GenBank/DDBJ whole genome shotgun (WGS) entry which is preliminary data.</text>
</comment>
<dbReference type="AlphaFoldDB" id="A0A2M8AWC1"/>
<organism evidence="2 3">
    <name type="scientific">Candidatus Desantisbacteria bacterium CG_4_9_14_3_um_filter_40_11</name>
    <dbReference type="NCBI Taxonomy" id="1974546"/>
    <lineage>
        <taxon>Bacteria</taxon>
        <taxon>Candidatus Desantisiibacteriota</taxon>
    </lineage>
</organism>